<name>A0A6P2N4U4_9BURK</name>
<evidence type="ECO:0000256" key="1">
    <source>
        <dbReference type="SAM" id="Coils"/>
    </source>
</evidence>
<evidence type="ECO:0000256" key="2">
    <source>
        <dbReference type="SAM" id="MobiDB-lite"/>
    </source>
</evidence>
<evidence type="ECO:0000313" key="4">
    <source>
        <dbReference type="Proteomes" id="UP000494125"/>
    </source>
</evidence>
<accession>A0A6P2N4U4</accession>
<dbReference type="AlphaFoldDB" id="A0A6P2N4U4"/>
<gene>
    <name evidence="3" type="ORF">BDI24065_04216</name>
</gene>
<keyword evidence="1" id="KW-0175">Coiled coil</keyword>
<sequence>MDMPALRAEHDDPVALHTSRREAAEQTSARAMRARLDDLMAMVKALRAEASAIERTVQASTDDPAAPAAQSLSMLRRKRVVPAAPRDAARRRAHHDSTMFRMTFLMLG</sequence>
<feature type="compositionally biased region" description="Basic and acidic residues" evidence="2">
    <location>
        <begin position="7"/>
        <end position="24"/>
    </location>
</feature>
<protein>
    <submittedName>
        <fullName evidence="3">Peptidase</fullName>
    </submittedName>
</protein>
<feature type="coiled-coil region" evidence="1">
    <location>
        <begin position="29"/>
        <end position="56"/>
    </location>
</feature>
<organism evidence="3 4">
    <name type="scientific">Burkholderia diffusa</name>
    <dbReference type="NCBI Taxonomy" id="488732"/>
    <lineage>
        <taxon>Bacteria</taxon>
        <taxon>Pseudomonadati</taxon>
        <taxon>Pseudomonadota</taxon>
        <taxon>Betaproteobacteria</taxon>
        <taxon>Burkholderiales</taxon>
        <taxon>Burkholderiaceae</taxon>
        <taxon>Burkholderia</taxon>
        <taxon>Burkholderia cepacia complex</taxon>
    </lineage>
</organism>
<dbReference type="Proteomes" id="UP000494125">
    <property type="component" value="Unassembled WGS sequence"/>
</dbReference>
<proteinExistence type="predicted"/>
<reference evidence="3 4" key="1">
    <citation type="submission" date="2019-09" db="EMBL/GenBank/DDBJ databases">
        <authorList>
            <person name="Depoorter E."/>
        </authorList>
    </citation>
    <scope>NUCLEOTIDE SEQUENCE [LARGE SCALE GENOMIC DNA]</scope>
    <source>
        <strain evidence="3">LMG 24065</strain>
    </source>
</reference>
<feature type="region of interest" description="Disordered" evidence="2">
    <location>
        <begin position="1"/>
        <end position="28"/>
    </location>
</feature>
<dbReference type="EMBL" id="CABVPN010000021">
    <property type="protein sequence ID" value="VWB87828.1"/>
    <property type="molecule type" value="Genomic_DNA"/>
</dbReference>
<evidence type="ECO:0000313" key="3">
    <source>
        <dbReference type="EMBL" id="VWB87828.1"/>
    </source>
</evidence>
<keyword evidence="4" id="KW-1185">Reference proteome</keyword>